<proteinExistence type="predicted"/>
<keyword evidence="4" id="KW-1185">Reference proteome</keyword>
<feature type="domain" description="Aldehyde dehydrogenase" evidence="2">
    <location>
        <begin position="202"/>
        <end position="256"/>
    </location>
</feature>
<keyword evidence="1" id="KW-0812">Transmembrane</keyword>
<gene>
    <name evidence="3" type="ORF">O3M35_008595</name>
</gene>
<dbReference type="Gene3D" id="3.40.605.10">
    <property type="entry name" value="Aldehyde Dehydrogenase, Chain A, domain 1"/>
    <property type="match status" value="1"/>
</dbReference>
<feature type="transmembrane region" description="Helical" evidence="1">
    <location>
        <begin position="127"/>
        <end position="147"/>
    </location>
</feature>
<sequence length="582" mass="66222">MPTKKSVYEIFQTMDTSDTDKTQENVEHKEWLKNFRKTDIHPETTDENVGFDSSSWKLMMKKIVSSIEVNWEFLAYVLNETLFNIEDSKEIVTVFRKDLNFYFGMSDGFFYIQGQESVDLHVSEKDLFILGRLIAPLLIAGYVIYIYPIHTSVLPYLAAIGHLITKAGVPKGIKYILKSDSQASNDPTRFVIGADITTHYCPMIIFDDADLYSALDCLVDSALRFNGMLYWSITHVYIQESVFDNFVTKVQDLSRRMPQIMLLGCNQLDKLKDNMESKILKLFIGWDPRDLELNLNLRMAASVLPFRTNDEVISLVNSQNIACTASIWTEKISVANHVSRSLKIGTIWINSHGNIDPKVPFESFSESHLPLNGAQILEYISSLIKLNTTESTIQITENKNVHYSKSVEEAVNHCQRGYELLTSFDDKTIKELLDLIVNAGLSQSNIPLSSSSNEDAVYHVSSKMDVLCFSSSYKVVMVLFPTEDVPLNICLKIIYHLIETRNAIIICGVASRLKDFSLGLPPEIITLLDIKNYNKCNEHNKRIGKIFNIYFKNFGKISKDLGNSICLNSIFKGKKSIWMPTY</sequence>
<accession>A0AAW1DAA9</accession>
<keyword evidence="1" id="KW-1133">Transmembrane helix</keyword>
<dbReference type="InterPro" id="IPR015590">
    <property type="entry name" value="Aldehyde_DH_dom"/>
</dbReference>
<organism evidence="3 4">
    <name type="scientific">Rhynocoris fuscipes</name>
    <dbReference type="NCBI Taxonomy" id="488301"/>
    <lineage>
        <taxon>Eukaryota</taxon>
        <taxon>Metazoa</taxon>
        <taxon>Ecdysozoa</taxon>
        <taxon>Arthropoda</taxon>
        <taxon>Hexapoda</taxon>
        <taxon>Insecta</taxon>
        <taxon>Pterygota</taxon>
        <taxon>Neoptera</taxon>
        <taxon>Paraneoptera</taxon>
        <taxon>Hemiptera</taxon>
        <taxon>Heteroptera</taxon>
        <taxon>Panheteroptera</taxon>
        <taxon>Cimicomorpha</taxon>
        <taxon>Reduviidae</taxon>
        <taxon>Harpactorinae</taxon>
        <taxon>Harpactorini</taxon>
        <taxon>Rhynocoris</taxon>
    </lineage>
</organism>
<dbReference type="InterPro" id="IPR016161">
    <property type="entry name" value="Ald_DH/histidinol_DH"/>
</dbReference>
<feature type="domain" description="Aldehyde dehydrogenase" evidence="2">
    <location>
        <begin position="302"/>
        <end position="368"/>
    </location>
</feature>
<dbReference type="InterPro" id="IPR016162">
    <property type="entry name" value="Ald_DH_N"/>
</dbReference>
<comment type="caution">
    <text evidence="3">The sequence shown here is derived from an EMBL/GenBank/DDBJ whole genome shotgun (WGS) entry which is preliminary data.</text>
</comment>
<dbReference type="SUPFAM" id="SSF53720">
    <property type="entry name" value="ALDH-like"/>
    <property type="match status" value="1"/>
</dbReference>
<dbReference type="Proteomes" id="UP001461498">
    <property type="component" value="Unassembled WGS sequence"/>
</dbReference>
<protein>
    <recommendedName>
        <fullName evidence="2">Aldehyde dehydrogenase domain-containing protein</fullName>
    </recommendedName>
</protein>
<dbReference type="AlphaFoldDB" id="A0AAW1DAA9"/>
<dbReference type="Gene3D" id="3.40.309.10">
    <property type="entry name" value="Aldehyde Dehydrogenase, Chain A, domain 2"/>
    <property type="match status" value="2"/>
</dbReference>
<evidence type="ECO:0000259" key="2">
    <source>
        <dbReference type="Pfam" id="PF00171"/>
    </source>
</evidence>
<evidence type="ECO:0000313" key="3">
    <source>
        <dbReference type="EMBL" id="KAK9506710.1"/>
    </source>
</evidence>
<evidence type="ECO:0000256" key="1">
    <source>
        <dbReference type="SAM" id="Phobius"/>
    </source>
</evidence>
<dbReference type="PANTHER" id="PTHR11699">
    <property type="entry name" value="ALDEHYDE DEHYDROGENASE-RELATED"/>
    <property type="match status" value="1"/>
</dbReference>
<reference evidence="3 4" key="1">
    <citation type="submission" date="2022-12" db="EMBL/GenBank/DDBJ databases">
        <title>Chromosome-level genome assembly of true bugs.</title>
        <authorList>
            <person name="Ma L."/>
            <person name="Li H."/>
        </authorList>
    </citation>
    <scope>NUCLEOTIDE SEQUENCE [LARGE SCALE GENOMIC DNA]</scope>
    <source>
        <strain evidence="3">Lab_2022b</strain>
    </source>
</reference>
<dbReference type="InterPro" id="IPR016163">
    <property type="entry name" value="Ald_DH_C"/>
</dbReference>
<dbReference type="Pfam" id="PF00171">
    <property type="entry name" value="Aldedh"/>
    <property type="match status" value="2"/>
</dbReference>
<dbReference type="EMBL" id="JAPXFL010000005">
    <property type="protein sequence ID" value="KAK9506710.1"/>
    <property type="molecule type" value="Genomic_DNA"/>
</dbReference>
<dbReference type="GO" id="GO:0016620">
    <property type="term" value="F:oxidoreductase activity, acting on the aldehyde or oxo group of donors, NAD or NADP as acceptor"/>
    <property type="evidence" value="ECO:0007669"/>
    <property type="project" value="InterPro"/>
</dbReference>
<keyword evidence="1" id="KW-0472">Membrane</keyword>
<evidence type="ECO:0000313" key="4">
    <source>
        <dbReference type="Proteomes" id="UP001461498"/>
    </source>
</evidence>
<dbReference type="EMBL" id="JAPXFL010000005">
    <property type="protein sequence ID" value="KAK9506709.1"/>
    <property type="molecule type" value="Genomic_DNA"/>
</dbReference>
<name>A0AAW1DAA9_9HEMI</name>